<evidence type="ECO:0000256" key="4">
    <source>
        <dbReference type="ARBA" id="ARBA00022563"/>
    </source>
</evidence>
<dbReference type="GO" id="GO:0005829">
    <property type="term" value="C:cytosol"/>
    <property type="evidence" value="ECO:0007669"/>
    <property type="project" value="TreeGrafter"/>
</dbReference>
<proteinExistence type="inferred from homology"/>
<gene>
    <name evidence="11" type="ordered locus">Dd703_0599</name>
</gene>
<dbReference type="InterPro" id="IPR017925">
    <property type="entry name" value="DHFR_CS"/>
</dbReference>
<dbReference type="Proteomes" id="UP000002734">
    <property type="component" value="Chromosome"/>
</dbReference>
<evidence type="ECO:0000256" key="3">
    <source>
        <dbReference type="ARBA" id="ARBA00012856"/>
    </source>
</evidence>
<dbReference type="Pfam" id="PF00186">
    <property type="entry name" value="DHFR_1"/>
    <property type="match status" value="1"/>
</dbReference>
<dbReference type="SUPFAM" id="SSF53597">
    <property type="entry name" value="Dihydrofolate reductase-like"/>
    <property type="match status" value="1"/>
</dbReference>
<dbReference type="PANTHER" id="PTHR48069">
    <property type="entry name" value="DIHYDROFOLATE REDUCTASE"/>
    <property type="match status" value="1"/>
</dbReference>
<feature type="domain" description="DHFR" evidence="10">
    <location>
        <begin position="2"/>
        <end position="159"/>
    </location>
</feature>
<keyword evidence="5 8" id="KW-0521">NADP</keyword>
<dbReference type="GO" id="GO:0046654">
    <property type="term" value="P:tetrahydrofolate biosynthetic process"/>
    <property type="evidence" value="ECO:0007669"/>
    <property type="project" value="UniProtKB-UniPathway"/>
</dbReference>
<comment type="similarity">
    <text evidence="2 8 9">Belongs to the dihydrofolate reductase family.</text>
</comment>
<dbReference type="EC" id="1.5.1.3" evidence="3 8"/>
<dbReference type="GO" id="GO:0070401">
    <property type="term" value="F:NADP+ binding"/>
    <property type="evidence" value="ECO:0007669"/>
    <property type="project" value="UniProtKB-ARBA"/>
</dbReference>
<dbReference type="AlphaFoldDB" id="C6C9F9"/>
<name>C6C9F9_MUSP7</name>
<dbReference type="InterPro" id="IPR012259">
    <property type="entry name" value="DHFR"/>
</dbReference>
<comment type="function">
    <text evidence="7 8">Key enzyme in folate metabolism. Catalyzes an essential reaction for de novo glycine and purine synthesis, and for DNA precursor synthesis.</text>
</comment>
<dbReference type="eggNOG" id="COG0262">
    <property type="taxonomic scope" value="Bacteria"/>
</dbReference>
<dbReference type="EMBL" id="CP001654">
    <property type="protein sequence ID" value="ACS84410.1"/>
    <property type="molecule type" value="Genomic_DNA"/>
</dbReference>
<dbReference type="FunFam" id="3.40.430.10:FF:000001">
    <property type="entry name" value="Dihydrofolate reductase"/>
    <property type="match status" value="1"/>
</dbReference>
<dbReference type="PRINTS" id="PR00070">
    <property type="entry name" value="DHFR"/>
</dbReference>
<dbReference type="KEGG" id="dda:Dd703_0599"/>
<comment type="catalytic activity">
    <reaction evidence="8">
        <text>(6S)-5,6,7,8-tetrahydrofolate + NADP(+) = 7,8-dihydrofolate + NADPH + H(+)</text>
        <dbReference type="Rhea" id="RHEA:15009"/>
        <dbReference type="ChEBI" id="CHEBI:15378"/>
        <dbReference type="ChEBI" id="CHEBI:57451"/>
        <dbReference type="ChEBI" id="CHEBI:57453"/>
        <dbReference type="ChEBI" id="CHEBI:57783"/>
        <dbReference type="ChEBI" id="CHEBI:58349"/>
        <dbReference type="EC" id="1.5.1.3"/>
    </reaction>
</comment>
<evidence type="ECO:0000256" key="6">
    <source>
        <dbReference type="ARBA" id="ARBA00023002"/>
    </source>
</evidence>
<dbReference type="PROSITE" id="PS51330">
    <property type="entry name" value="DHFR_2"/>
    <property type="match status" value="1"/>
</dbReference>
<dbReference type="CDD" id="cd00209">
    <property type="entry name" value="DHFR"/>
    <property type="match status" value="1"/>
</dbReference>
<dbReference type="NCBIfam" id="NF008037">
    <property type="entry name" value="PRK10769.1"/>
    <property type="match status" value="1"/>
</dbReference>
<evidence type="ECO:0000313" key="12">
    <source>
        <dbReference type="Proteomes" id="UP000002734"/>
    </source>
</evidence>
<dbReference type="STRING" id="579405.Dd703_0599"/>
<organism evidence="11 12">
    <name type="scientific">Musicola paradisiaca (strain Ech703)</name>
    <name type="common">Dickeya paradisiaca</name>
    <name type="synonym">Dickeya dadantii</name>
    <dbReference type="NCBI Taxonomy" id="579405"/>
    <lineage>
        <taxon>Bacteria</taxon>
        <taxon>Pseudomonadati</taxon>
        <taxon>Pseudomonadota</taxon>
        <taxon>Gammaproteobacteria</taxon>
        <taxon>Enterobacterales</taxon>
        <taxon>Pectobacteriaceae</taxon>
        <taxon>Musicola</taxon>
    </lineage>
</organism>
<reference evidence="11" key="1">
    <citation type="submission" date="2009-06" db="EMBL/GenBank/DDBJ databases">
        <title>Complete sequence of Dickeya dadantii Ech703.</title>
        <authorList>
            <consortium name="US DOE Joint Genome Institute"/>
            <person name="Lucas S."/>
            <person name="Copeland A."/>
            <person name="Lapidus A."/>
            <person name="Glavina del Rio T."/>
            <person name="Dalin E."/>
            <person name="Tice H."/>
            <person name="Bruce D."/>
            <person name="Goodwin L."/>
            <person name="Pitluck S."/>
            <person name="Chertkov O."/>
            <person name="Brettin T."/>
            <person name="Detter J.C."/>
            <person name="Han C."/>
            <person name="Larimer F."/>
            <person name="Land M."/>
            <person name="Hauser L."/>
            <person name="Kyrpides N."/>
            <person name="Mikhailova N."/>
            <person name="Balakrishnan V."/>
            <person name="Glasner J."/>
            <person name="Perna N.T."/>
        </authorList>
    </citation>
    <scope>NUCLEOTIDE SEQUENCE [LARGE SCALE GENOMIC DNA]</scope>
    <source>
        <strain evidence="11">Ech703</strain>
    </source>
</reference>
<evidence type="ECO:0000256" key="5">
    <source>
        <dbReference type="ARBA" id="ARBA00022857"/>
    </source>
</evidence>
<dbReference type="GO" id="GO:0046655">
    <property type="term" value="P:folic acid metabolic process"/>
    <property type="evidence" value="ECO:0007669"/>
    <property type="project" value="TreeGrafter"/>
</dbReference>
<dbReference type="UniPathway" id="UPA00077">
    <property type="reaction ID" value="UER00158"/>
</dbReference>
<dbReference type="InterPro" id="IPR001796">
    <property type="entry name" value="DHFR_dom"/>
</dbReference>
<accession>C6C9F9</accession>
<comment type="pathway">
    <text evidence="1 8">Cofactor biosynthesis; tetrahydrofolate biosynthesis; 5,6,7,8-tetrahydrofolate from 7,8-dihydrofolate: step 1/1.</text>
</comment>
<dbReference type="InterPro" id="IPR024072">
    <property type="entry name" value="DHFR-like_dom_sf"/>
</dbReference>
<evidence type="ECO:0000259" key="10">
    <source>
        <dbReference type="PROSITE" id="PS51330"/>
    </source>
</evidence>
<evidence type="ECO:0000256" key="9">
    <source>
        <dbReference type="RuleBase" id="RU004474"/>
    </source>
</evidence>
<keyword evidence="6 8" id="KW-0560">Oxidoreductase</keyword>
<evidence type="ECO:0000313" key="11">
    <source>
        <dbReference type="EMBL" id="ACS84410.1"/>
    </source>
</evidence>
<dbReference type="Gene3D" id="3.40.430.10">
    <property type="entry name" value="Dihydrofolate Reductase, subunit A"/>
    <property type="match status" value="1"/>
</dbReference>
<evidence type="ECO:0000256" key="1">
    <source>
        <dbReference type="ARBA" id="ARBA00004903"/>
    </source>
</evidence>
<dbReference type="HOGENOM" id="CLU_043966_5_1_6"/>
<evidence type="ECO:0000256" key="2">
    <source>
        <dbReference type="ARBA" id="ARBA00009539"/>
    </source>
</evidence>
<dbReference type="GO" id="GO:0006730">
    <property type="term" value="P:one-carbon metabolic process"/>
    <property type="evidence" value="ECO:0007669"/>
    <property type="project" value="UniProtKB-KW"/>
</dbReference>
<dbReference type="GO" id="GO:0004146">
    <property type="term" value="F:dihydrofolate reductase activity"/>
    <property type="evidence" value="ECO:0007669"/>
    <property type="project" value="UniProtKB-EC"/>
</dbReference>
<keyword evidence="4 8" id="KW-0554">One-carbon metabolism</keyword>
<dbReference type="GO" id="GO:0046452">
    <property type="term" value="P:dihydrofolate metabolic process"/>
    <property type="evidence" value="ECO:0007669"/>
    <property type="project" value="TreeGrafter"/>
</dbReference>
<protein>
    <recommendedName>
        <fullName evidence="3 8">Dihydrofolate reductase</fullName>
        <ecNumber evidence="3 8">1.5.1.3</ecNumber>
    </recommendedName>
</protein>
<keyword evidence="12" id="KW-1185">Reference proteome</keyword>
<sequence>MMISLIAALAVDRVIGKENAMPWHLPADLAWFKRNTLNKPVIMGRHTYRSIGKPLPGRLNIVVSSQPGDDERVIWAASLDEALLAAGDVEEVMVIGGGKVYQQMLPKAGRLYLTHIDAEVEGDTHFPEYEPDEWVSIFSEFHDADEHNSHSYCFEILDRRECGAM</sequence>
<dbReference type="PIRSF" id="PIRSF000194">
    <property type="entry name" value="DHFR"/>
    <property type="match status" value="1"/>
</dbReference>
<dbReference type="PANTHER" id="PTHR48069:SF3">
    <property type="entry name" value="DIHYDROFOLATE REDUCTASE"/>
    <property type="match status" value="1"/>
</dbReference>
<evidence type="ECO:0000256" key="8">
    <source>
        <dbReference type="PIRNR" id="PIRNR000194"/>
    </source>
</evidence>
<dbReference type="PROSITE" id="PS00075">
    <property type="entry name" value="DHFR_1"/>
    <property type="match status" value="1"/>
</dbReference>
<evidence type="ECO:0000256" key="7">
    <source>
        <dbReference type="ARBA" id="ARBA00025067"/>
    </source>
</evidence>